<dbReference type="EMBL" id="JBAWTH010000002">
    <property type="protein sequence ID" value="KAL2292806.1"/>
    <property type="molecule type" value="Genomic_DNA"/>
</dbReference>
<reference evidence="1 2" key="1">
    <citation type="submission" date="2024-03" db="EMBL/GenBank/DDBJ databases">
        <title>A high-quality draft genome sequence of Diaporthe vaccinii, a causative agent of upright dieback and viscid rot disease in cranberry plants.</title>
        <authorList>
            <person name="Sarrasin M."/>
            <person name="Lang B.F."/>
            <person name="Burger G."/>
        </authorList>
    </citation>
    <scope>NUCLEOTIDE SEQUENCE [LARGE SCALE GENOMIC DNA]</scope>
    <source>
        <strain evidence="1 2">IS7</strain>
    </source>
</reference>
<sequence length="240" mass="25652">MPIVKTCYAAISVCLKNAHFYRTFLRSIPPDRGPDLASQQLGTPCVSCKSPSCGYYTIDNAGQQGQSAAELKALAGGLFISCGYRVIDGAKKKWLSMHSLSGTFAEVVPLLMDTDRDSFLPHSHRITQQPPPSPFSNVSSAALVAASNTSSTPSPLRLEHSRYFFAPTSRAAASPSCSVTNRRDFLRISSTATGSSLRSFFNPTSMIGTPGHFSVASSTHCSVRDSSASAVYLASSWRIG</sequence>
<gene>
    <name evidence="1" type="ORF">FJTKL_07870</name>
</gene>
<evidence type="ECO:0000313" key="2">
    <source>
        <dbReference type="Proteomes" id="UP001600888"/>
    </source>
</evidence>
<proteinExistence type="predicted"/>
<keyword evidence="2" id="KW-1185">Reference proteome</keyword>
<organism evidence="1 2">
    <name type="scientific">Diaporthe vaccinii</name>
    <dbReference type="NCBI Taxonomy" id="105482"/>
    <lineage>
        <taxon>Eukaryota</taxon>
        <taxon>Fungi</taxon>
        <taxon>Dikarya</taxon>
        <taxon>Ascomycota</taxon>
        <taxon>Pezizomycotina</taxon>
        <taxon>Sordariomycetes</taxon>
        <taxon>Sordariomycetidae</taxon>
        <taxon>Diaporthales</taxon>
        <taxon>Diaporthaceae</taxon>
        <taxon>Diaporthe</taxon>
        <taxon>Diaporthe eres species complex</taxon>
    </lineage>
</organism>
<accession>A0ABR4FDQ2</accession>
<comment type="caution">
    <text evidence="1">The sequence shown here is derived from an EMBL/GenBank/DDBJ whole genome shotgun (WGS) entry which is preliminary data.</text>
</comment>
<name>A0ABR4FDQ2_9PEZI</name>
<protein>
    <submittedName>
        <fullName evidence="1">Uncharacterized protein</fullName>
    </submittedName>
</protein>
<evidence type="ECO:0000313" key="1">
    <source>
        <dbReference type="EMBL" id="KAL2292806.1"/>
    </source>
</evidence>
<dbReference type="Proteomes" id="UP001600888">
    <property type="component" value="Unassembled WGS sequence"/>
</dbReference>